<evidence type="ECO:0000256" key="4">
    <source>
        <dbReference type="ARBA" id="ARBA00022807"/>
    </source>
</evidence>
<keyword evidence="8" id="KW-1185">Reference proteome</keyword>
<comment type="similarity">
    <text evidence="1">Belongs to the peptidase C40 family.</text>
</comment>
<feature type="domain" description="NlpC/P60" evidence="6">
    <location>
        <begin position="54"/>
        <end position="178"/>
    </location>
</feature>
<keyword evidence="4" id="KW-0788">Thiol protease</keyword>
<dbReference type="InterPro" id="IPR051202">
    <property type="entry name" value="Peptidase_C40"/>
</dbReference>
<reference evidence="7 8" key="1">
    <citation type="submission" date="2019-03" db="EMBL/GenBank/DDBJ databases">
        <title>Genomic Encyclopedia of Type Strains, Phase IV (KMG-IV): sequencing the most valuable type-strain genomes for metagenomic binning, comparative biology and taxonomic classification.</title>
        <authorList>
            <person name="Goeker M."/>
        </authorList>
    </citation>
    <scope>NUCLEOTIDE SEQUENCE [LARGE SCALE GENOMIC DNA]</scope>
    <source>
        <strain evidence="7 8">DSM 7445</strain>
    </source>
</reference>
<dbReference type="SUPFAM" id="SSF54001">
    <property type="entry name" value="Cysteine proteinases"/>
    <property type="match status" value="1"/>
</dbReference>
<evidence type="ECO:0000256" key="5">
    <source>
        <dbReference type="SAM" id="SignalP"/>
    </source>
</evidence>
<organism evidence="7 8">
    <name type="scientific">Paucimonas lemoignei</name>
    <name type="common">Pseudomonas lemoignei</name>
    <dbReference type="NCBI Taxonomy" id="29443"/>
    <lineage>
        <taxon>Bacteria</taxon>
        <taxon>Pseudomonadati</taxon>
        <taxon>Pseudomonadota</taxon>
        <taxon>Betaproteobacteria</taxon>
        <taxon>Burkholderiales</taxon>
        <taxon>Burkholderiaceae</taxon>
        <taxon>Paucimonas</taxon>
    </lineage>
</organism>
<keyword evidence="3 7" id="KW-0378">Hydrolase</keyword>
<evidence type="ECO:0000256" key="1">
    <source>
        <dbReference type="ARBA" id="ARBA00007074"/>
    </source>
</evidence>
<sequence>MIIFNHSHRFRHCVLYSVLAGAMLVSQPAAAVESMDDPMLPQLSAPVSRFKEFTNRASEVALQAMSMIGIRYKMGGNSPETGLDCSGLVRHVFKQAWGTVLPRTAEEISRAGEQVDRHELRPGDLVFFNTLRRSFSHVGIYLGNNKFIHSPSAGGQVRIEDMDVAYWKARFNGARRINEPESSN</sequence>
<feature type="signal peptide" evidence="5">
    <location>
        <begin position="1"/>
        <end position="31"/>
    </location>
</feature>
<dbReference type="InterPro" id="IPR000064">
    <property type="entry name" value="NLP_P60_dom"/>
</dbReference>
<name>A0A4R3I4I0_PAULE</name>
<dbReference type="PANTHER" id="PTHR47053:SF1">
    <property type="entry name" value="MUREIN DD-ENDOPEPTIDASE MEPH-RELATED"/>
    <property type="match status" value="1"/>
</dbReference>
<gene>
    <name evidence="7" type="ORF">EDC30_101614</name>
</gene>
<evidence type="ECO:0000256" key="2">
    <source>
        <dbReference type="ARBA" id="ARBA00022670"/>
    </source>
</evidence>
<dbReference type="PANTHER" id="PTHR47053">
    <property type="entry name" value="MUREIN DD-ENDOPEPTIDASE MEPH-RELATED"/>
    <property type="match status" value="1"/>
</dbReference>
<dbReference type="EMBL" id="SLZQ01000001">
    <property type="protein sequence ID" value="TCS39655.1"/>
    <property type="molecule type" value="Genomic_DNA"/>
</dbReference>
<dbReference type="GO" id="GO:0006508">
    <property type="term" value="P:proteolysis"/>
    <property type="evidence" value="ECO:0007669"/>
    <property type="project" value="UniProtKB-KW"/>
</dbReference>
<proteinExistence type="inferred from homology"/>
<keyword evidence="2" id="KW-0645">Protease</keyword>
<feature type="chain" id="PRO_5020424129" evidence="5">
    <location>
        <begin position="32"/>
        <end position="184"/>
    </location>
</feature>
<dbReference type="InterPro" id="IPR038765">
    <property type="entry name" value="Papain-like_cys_pep_sf"/>
</dbReference>
<protein>
    <submittedName>
        <fullName evidence="7">Cell wall-associated NlpC family hydrolase</fullName>
    </submittedName>
</protein>
<dbReference type="Proteomes" id="UP000295382">
    <property type="component" value="Unassembled WGS sequence"/>
</dbReference>
<evidence type="ECO:0000256" key="3">
    <source>
        <dbReference type="ARBA" id="ARBA00022801"/>
    </source>
</evidence>
<evidence type="ECO:0000313" key="7">
    <source>
        <dbReference type="EMBL" id="TCS39655.1"/>
    </source>
</evidence>
<evidence type="ECO:0000259" key="6">
    <source>
        <dbReference type="PROSITE" id="PS51935"/>
    </source>
</evidence>
<evidence type="ECO:0000313" key="8">
    <source>
        <dbReference type="Proteomes" id="UP000295382"/>
    </source>
</evidence>
<dbReference type="PROSITE" id="PS51935">
    <property type="entry name" value="NLPC_P60"/>
    <property type="match status" value="1"/>
</dbReference>
<dbReference type="Pfam" id="PF00877">
    <property type="entry name" value="NLPC_P60"/>
    <property type="match status" value="1"/>
</dbReference>
<dbReference type="Gene3D" id="3.90.1720.10">
    <property type="entry name" value="endopeptidase domain like (from Nostoc punctiforme)"/>
    <property type="match status" value="1"/>
</dbReference>
<dbReference type="AlphaFoldDB" id="A0A4R3I4I0"/>
<accession>A0A4R3I4I0</accession>
<comment type="caution">
    <text evidence="7">The sequence shown here is derived from an EMBL/GenBank/DDBJ whole genome shotgun (WGS) entry which is preliminary data.</text>
</comment>
<dbReference type="GO" id="GO:0008234">
    <property type="term" value="F:cysteine-type peptidase activity"/>
    <property type="evidence" value="ECO:0007669"/>
    <property type="project" value="UniProtKB-KW"/>
</dbReference>
<keyword evidence="5" id="KW-0732">Signal</keyword>